<evidence type="ECO:0000256" key="1">
    <source>
        <dbReference type="SAM" id="MobiDB-lite"/>
    </source>
</evidence>
<name>A0A9P0L5K0_ACAOB</name>
<feature type="region of interest" description="Disordered" evidence="1">
    <location>
        <begin position="76"/>
        <end position="276"/>
    </location>
</feature>
<feature type="compositionally biased region" description="Basic and acidic residues" evidence="1">
    <location>
        <begin position="114"/>
        <end position="125"/>
    </location>
</feature>
<feature type="compositionally biased region" description="Basic residues" evidence="1">
    <location>
        <begin position="182"/>
        <end position="192"/>
    </location>
</feature>
<organism evidence="2 3">
    <name type="scientific">Acanthoscelides obtectus</name>
    <name type="common">Bean weevil</name>
    <name type="synonym">Bruchus obtectus</name>
    <dbReference type="NCBI Taxonomy" id="200917"/>
    <lineage>
        <taxon>Eukaryota</taxon>
        <taxon>Metazoa</taxon>
        <taxon>Ecdysozoa</taxon>
        <taxon>Arthropoda</taxon>
        <taxon>Hexapoda</taxon>
        <taxon>Insecta</taxon>
        <taxon>Pterygota</taxon>
        <taxon>Neoptera</taxon>
        <taxon>Endopterygota</taxon>
        <taxon>Coleoptera</taxon>
        <taxon>Polyphaga</taxon>
        <taxon>Cucujiformia</taxon>
        <taxon>Chrysomeloidea</taxon>
        <taxon>Chrysomelidae</taxon>
        <taxon>Bruchinae</taxon>
        <taxon>Bruchini</taxon>
        <taxon>Acanthoscelides</taxon>
    </lineage>
</organism>
<feature type="compositionally biased region" description="Polar residues" evidence="1">
    <location>
        <begin position="387"/>
        <end position="406"/>
    </location>
</feature>
<reference evidence="2" key="1">
    <citation type="submission" date="2022-03" db="EMBL/GenBank/DDBJ databases">
        <authorList>
            <person name="Sayadi A."/>
        </authorList>
    </citation>
    <scope>NUCLEOTIDE SEQUENCE</scope>
</reference>
<feature type="compositionally biased region" description="Polar residues" evidence="1">
    <location>
        <begin position="168"/>
        <end position="181"/>
    </location>
</feature>
<feature type="compositionally biased region" description="Basic and acidic residues" evidence="1">
    <location>
        <begin position="412"/>
        <end position="451"/>
    </location>
</feature>
<feature type="compositionally biased region" description="Low complexity" evidence="1">
    <location>
        <begin position="232"/>
        <end position="246"/>
    </location>
</feature>
<proteinExistence type="predicted"/>
<protein>
    <recommendedName>
        <fullName evidence="4">Inner centromere protein ARK-binding domain-containing protein</fullName>
    </recommendedName>
</protein>
<feature type="compositionally biased region" description="Basic residues" evidence="1">
    <location>
        <begin position="219"/>
        <end position="231"/>
    </location>
</feature>
<feature type="compositionally biased region" description="Basic residues" evidence="1">
    <location>
        <begin position="126"/>
        <end position="137"/>
    </location>
</feature>
<feature type="compositionally biased region" description="Basic and acidic residues" evidence="1">
    <location>
        <begin position="138"/>
        <end position="148"/>
    </location>
</feature>
<comment type="caution">
    <text evidence="2">The sequence shown here is derived from an EMBL/GenBank/DDBJ whole genome shotgun (WGS) entry which is preliminary data.</text>
</comment>
<feature type="region of interest" description="Disordered" evidence="1">
    <location>
        <begin position="310"/>
        <end position="336"/>
    </location>
</feature>
<feature type="compositionally biased region" description="Polar residues" evidence="1">
    <location>
        <begin position="85"/>
        <end position="95"/>
    </location>
</feature>
<feature type="compositionally biased region" description="Low complexity" evidence="1">
    <location>
        <begin position="516"/>
        <end position="529"/>
    </location>
</feature>
<dbReference type="OrthoDB" id="6123at2759"/>
<accession>A0A9P0L5K0</accession>
<evidence type="ECO:0000313" key="3">
    <source>
        <dbReference type="Proteomes" id="UP001152888"/>
    </source>
</evidence>
<gene>
    <name evidence="2" type="ORF">ACAOBT_LOCUS16914</name>
</gene>
<evidence type="ECO:0008006" key="4">
    <source>
        <dbReference type="Google" id="ProtNLM"/>
    </source>
</evidence>
<feature type="region of interest" description="Disordered" evidence="1">
    <location>
        <begin position="503"/>
        <end position="541"/>
    </location>
</feature>
<feature type="region of interest" description="Disordered" evidence="1">
    <location>
        <begin position="354"/>
        <end position="475"/>
    </location>
</feature>
<keyword evidence="3" id="KW-1185">Reference proteome</keyword>
<dbReference type="AlphaFoldDB" id="A0A9P0L5K0"/>
<dbReference type="EMBL" id="CAKOFQ010006987">
    <property type="protein sequence ID" value="CAH1985869.1"/>
    <property type="molecule type" value="Genomic_DNA"/>
</dbReference>
<feature type="compositionally biased region" description="Basic and acidic residues" evidence="1">
    <location>
        <begin position="458"/>
        <end position="475"/>
    </location>
</feature>
<evidence type="ECO:0000313" key="2">
    <source>
        <dbReference type="EMBL" id="CAH1985869.1"/>
    </source>
</evidence>
<dbReference type="Proteomes" id="UP001152888">
    <property type="component" value="Unassembled WGS sequence"/>
</dbReference>
<sequence length="618" mass="69547">MALRQIIQDSNDFLSQITQEFKKYEEERNIFSTTVIAAVQKGDRSTIEKALKNQFPKENTVLKDITTDVINETTIKQEPKWSDAPSENSQSNAASVTKKDMPPPALVPLKKKKIKEEKSTVEVVRKSARTKGRKKLSKNSDKSTERPSDVVIQEPPVPTVDLDEEDQPASSVMSEDSSVAKTTRRTRSKAVKKTANSGSTTDKEKEKAAGQSNNDKPVRSTRTKTIKKSQKRSVSGSPEKSSSSEVFSKKLKLSSSPQKKANDEAPKEVANLETTFTKLPDARATFKIEPSSDFPLNSTIVVENPKLLKDGTTAAGSNASNQKKNHQNKVNGDVFSPVRSKVNAYEELIKKRTTPLSKAGAKATSPMSRLPVVKAASSKPNKYLPSAQPQQKLSINLPAAQSNSAMKASLAEMKERQKQRQVKEMEALRKKEALLQAQMEEKRKKREEKQLKAQQQREQLERERSRTRADQINKVEEKTKKIMAVKEEKLQHFKELQEKKRQIAKERHQNQVIPNYLTTPLPLLPSDSPYDSDDERYTKKSMPSWAKDDLALLAQCQFPDKVKNTFFCRKTHTPDVLELFEVVDPKRTKRTSSAVWDKAPSYSILHVTQDIVESSDSS</sequence>